<keyword evidence="6 9" id="KW-0406">Ion transport</keyword>
<protein>
    <recommendedName>
        <fullName evidence="9">Innexin</fullName>
    </recommendedName>
</protein>
<dbReference type="PRINTS" id="PR01262">
    <property type="entry name" value="INNEXIN"/>
</dbReference>
<name>A0AAD9KWV4_RIDPI</name>
<comment type="caution">
    <text evidence="9">Lacks conserved residue(s) required for the propagation of feature annotation.</text>
</comment>
<keyword evidence="3" id="KW-1003">Cell membrane</keyword>
<dbReference type="GO" id="GO:0005886">
    <property type="term" value="C:plasma membrane"/>
    <property type="evidence" value="ECO:0007669"/>
    <property type="project" value="UniProtKB-SubCell"/>
</dbReference>
<sequence>MYGVLALVFSLPETKWSKDDDFADRLSSRYSVIVLVILAITISMNEIVREPITCWAPVHFAGSHEKYANSYCWVRNTYYLPWHEEVPRPHEDRQTIHYYQWMSFILLGQALFFYLPTIIWHGFNSKAGIDADNILETAQTLRKSEEEGERHRTLNLITNQMDRFLVTRAKDWQFEFDLKHVISATLCRCCGRRYDFMIFQIYSLCNALYTTMWDSTICWCLALAIVPISWKPNK</sequence>
<dbReference type="GO" id="GO:0034220">
    <property type="term" value="P:monoatomic ion transmembrane transport"/>
    <property type="evidence" value="ECO:0007669"/>
    <property type="project" value="UniProtKB-KW"/>
</dbReference>
<evidence type="ECO:0000313" key="10">
    <source>
        <dbReference type="EMBL" id="KAK2178802.1"/>
    </source>
</evidence>
<keyword evidence="4 9" id="KW-0812">Transmembrane</keyword>
<evidence type="ECO:0000256" key="6">
    <source>
        <dbReference type="ARBA" id="ARBA00023065"/>
    </source>
</evidence>
<evidence type="ECO:0000256" key="8">
    <source>
        <dbReference type="ARBA" id="ARBA00023303"/>
    </source>
</evidence>
<dbReference type="PANTHER" id="PTHR11893:SF36">
    <property type="entry name" value="INNEXIN-5"/>
    <property type="match status" value="1"/>
</dbReference>
<evidence type="ECO:0000313" key="11">
    <source>
        <dbReference type="Proteomes" id="UP001209878"/>
    </source>
</evidence>
<evidence type="ECO:0000256" key="1">
    <source>
        <dbReference type="ARBA" id="ARBA00004651"/>
    </source>
</evidence>
<evidence type="ECO:0000256" key="5">
    <source>
        <dbReference type="ARBA" id="ARBA00022989"/>
    </source>
</evidence>
<evidence type="ECO:0000256" key="7">
    <source>
        <dbReference type="ARBA" id="ARBA00023136"/>
    </source>
</evidence>
<dbReference type="InterPro" id="IPR000990">
    <property type="entry name" value="Innexin"/>
</dbReference>
<feature type="transmembrane region" description="Helical" evidence="9">
    <location>
        <begin position="212"/>
        <end position="230"/>
    </location>
</feature>
<keyword evidence="2 9" id="KW-0813">Transport</keyword>
<evidence type="ECO:0000256" key="3">
    <source>
        <dbReference type="ARBA" id="ARBA00022475"/>
    </source>
</evidence>
<proteinExistence type="inferred from homology"/>
<reference evidence="10" key="1">
    <citation type="journal article" date="2023" name="Mol. Biol. Evol.">
        <title>Third-Generation Sequencing Reveals the Adaptive Role of the Epigenome in Three Deep-Sea Polychaetes.</title>
        <authorList>
            <person name="Perez M."/>
            <person name="Aroh O."/>
            <person name="Sun Y."/>
            <person name="Lan Y."/>
            <person name="Juniper S.K."/>
            <person name="Young C.R."/>
            <person name="Angers B."/>
            <person name="Qian P.Y."/>
        </authorList>
    </citation>
    <scope>NUCLEOTIDE SEQUENCE</scope>
    <source>
        <strain evidence="10">R07B-5</strain>
    </source>
</reference>
<dbReference type="AlphaFoldDB" id="A0AAD9KWV4"/>
<keyword evidence="7 9" id="KW-0472">Membrane</keyword>
<dbReference type="PROSITE" id="PS51013">
    <property type="entry name" value="PANNEXIN"/>
    <property type="match status" value="1"/>
</dbReference>
<dbReference type="PANTHER" id="PTHR11893">
    <property type="entry name" value="INNEXIN"/>
    <property type="match status" value="1"/>
</dbReference>
<comment type="subcellular location">
    <subcellularLocation>
        <location evidence="1 9">Cell membrane</location>
        <topology evidence="1 9">Multi-pass membrane protein</topology>
    </subcellularLocation>
</comment>
<evidence type="ECO:0000256" key="4">
    <source>
        <dbReference type="ARBA" id="ARBA00022692"/>
    </source>
</evidence>
<accession>A0AAD9KWV4</accession>
<gene>
    <name evidence="9" type="primary">inx</name>
    <name evidence="10" type="ORF">NP493_530g01127</name>
</gene>
<dbReference type="GO" id="GO:0005921">
    <property type="term" value="C:gap junction"/>
    <property type="evidence" value="ECO:0007669"/>
    <property type="project" value="UniProtKB-UniRule"/>
</dbReference>
<evidence type="ECO:0000256" key="9">
    <source>
        <dbReference type="RuleBase" id="RU010713"/>
    </source>
</evidence>
<keyword evidence="5 9" id="KW-1133">Transmembrane helix</keyword>
<comment type="similarity">
    <text evidence="9">Belongs to the pannexin family.</text>
</comment>
<feature type="transmembrane region" description="Helical" evidence="9">
    <location>
        <begin position="98"/>
        <end position="123"/>
    </location>
</feature>
<dbReference type="Proteomes" id="UP001209878">
    <property type="component" value="Unassembled WGS sequence"/>
</dbReference>
<comment type="function">
    <text evidence="9">Structural component of the gap junctions.</text>
</comment>
<comment type="caution">
    <text evidence="10">The sequence shown here is derived from an EMBL/GenBank/DDBJ whole genome shotgun (WGS) entry which is preliminary data.</text>
</comment>
<keyword evidence="11" id="KW-1185">Reference proteome</keyword>
<evidence type="ECO:0000256" key="2">
    <source>
        <dbReference type="ARBA" id="ARBA00022448"/>
    </source>
</evidence>
<dbReference type="EMBL" id="JAODUO010000528">
    <property type="protein sequence ID" value="KAK2178802.1"/>
    <property type="molecule type" value="Genomic_DNA"/>
</dbReference>
<organism evidence="10 11">
    <name type="scientific">Ridgeia piscesae</name>
    <name type="common">Tubeworm</name>
    <dbReference type="NCBI Taxonomy" id="27915"/>
    <lineage>
        <taxon>Eukaryota</taxon>
        <taxon>Metazoa</taxon>
        <taxon>Spiralia</taxon>
        <taxon>Lophotrochozoa</taxon>
        <taxon>Annelida</taxon>
        <taxon>Polychaeta</taxon>
        <taxon>Sedentaria</taxon>
        <taxon>Canalipalpata</taxon>
        <taxon>Sabellida</taxon>
        <taxon>Siboglinidae</taxon>
        <taxon>Ridgeia</taxon>
    </lineage>
</organism>
<keyword evidence="8 9" id="KW-0407">Ion channel</keyword>
<dbReference type="Pfam" id="PF00876">
    <property type="entry name" value="Innexin"/>
    <property type="match status" value="1"/>
</dbReference>
<feature type="transmembrane region" description="Helical" evidence="9">
    <location>
        <begin position="27"/>
        <end position="44"/>
    </location>
</feature>